<feature type="transmembrane region" description="Helical" evidence="1">
    <location>
        <begin position="76"/>
        <end position="95"/>
    </location>
</feature>
<proteinExistence type="predicted"/>
<keyword evidence="1" id="KW-0812">Transmembrane</keyword>
<keyword evidence="1" id="KW-0472">Membrane</keyword>
<protein>
    <recommendedName>
        <fullName evidence="4">DUF2127 domain-containing protein</fullName>
    </recommendedName>
</protein>
<evidence type="ECO:0000256" key="1">
    <source>
        <dbReference type="SAM" id="Phobius"/>
    </source>
</evidence>
<feature type="transmembrane region" description="Helical" evidence="1">
    <location>
        <begin position="101"/>
        <end position="121"/>
    </location>
</feature>
<dbReference type="RefSeq" id="WP_075128003.1">
    <property type="nucleotide sequence ID" value="NZ_MSIE01000046.1"/>
</dbReference>
<dbReference type="OrthoDB" id="3692345at2"/>
<sequence>MTTAADLPAPWADRTGRTLLAIDALATLGAFGQGITRIADAADEQLLTEFWRTTAYIVFAGMWALLAVAPRKQRGMWELILVQKIAVTLFALVSIGKPEAVQTAVIDGFVVVTTVAAYVLCRGWYTWRPGALGPDQARNEVDR</sequence>
<evidence type="ECO:0000313" key="2">
    <source>
        <dbReference type="EMBL" id="OLF14974.1"/>
    </source>
</evidence>
<accession>A0A1Q8CKS0</accession>
<comment type="caution">
    <text evidence="2">The sequence shown here is derived from an EMBL/GenBank/DDBJ whole genome shotgun (WGS) entry which is preliminary data.</text>
</comment>
<organism evidence="2 3">
    <name type="scientific">Actinophytocola xanthii</name>
    <dbReference type="NCBI Taxonomy" id="1912961"/>
    <lineage>
        <taxon>Bacteria</taxon>
        <taxon>Bacillati</taxon>
        <taxon>Actinomycetota</taxon>
        <taxon>Actinomycetes</taxon>
        <taxon>Pseudonocardiales</taxon>
        <taxon>Pseudonocardiaceae</taxon>
    </lineage>
</organism>
<keyword evidence="3" id="KW-1185">Reference proteome</keyword>
<reference evidence="2 3" key="1">
    <citation type="submission" date="2016-12" db="EMBL/GenBank/DDBJ databases">
        <title>The draft genome sequence of Actinophytocola sp. 11-183.</title>
        <authorList>
            <person name="Wang W."/>
            <person name="Yuan L."/>
        </authorList>
    </citation>
    <scope>NUCLEOTIDE SEQUENCE [LARGE SCALE GENOMIC DNA]</scope>
    <source>
        <strain evidence="2 3">11-183</strain>
    </source>
</reference>
<dbReference type="AlphaFoldDB" id="A0A1Q8CKS0"/>
<evidence type="ECO:0000313" key="3">
    <source>
        <dbReference type="Proteomes" id="UP000185596"/>
    </source>
</evidence>
<feature type="transmembrane region" description="Helical" evidence="1">
    <location>
        <begin position="50"/>
        <end position="69"/>
    </location>
</feature>
<name>A0A1Q8CKS0_9PSEU</name>
<gene>
    <name evidence="2" type="ORF">BU204_23985</name>
</gene>
<keyword evidence="1" id="KW-1133">Transmembrane helix</keyword>
<dbReference type="EMBL" id="MSIE01000046">
    <property type="protein sequence ID" value="OLF14974.1"/>
    <property type="molecule type" value="Genomic_DNA"/>
</dbReference>
<evidence type="ECO:0008006" key="4">
    <source>
        <dbReference type="Google" id="ProtNLM"/>
    </source>
</evidence>
<dbReference type="Proteomes" id="UP000185596">
    <property type="component" value="Unassembled WGS sequence"/>
</dbReference>